<evidence type="ECO:0000256" key="1">
    <source>
        <dbReference type="SAM" id="MobiDB-lite"/>
    </source>
</evidence>
<comment type="caution">
    <text evidence="2">The sequence shown here is derived from an EMBL/GenBank/DDBJ whole genome shotgun (WGS) entry which is preliminary data.</text>
</comment>
<sequence length="179" mass="19923">MCECKQWVDMTEDERDAEIEKVSALFVGLPAVVGAPLLMGPDYWVEVARHLVETGVRACADPIKHYVPGDSLDKSKAAGEWVYDVDDVPETYEERAKRLAVEQREQFLAAVAAKREAGELPPENATRQQRQAWRVKRAAQAESAAMDQTIAERAATDTLAGSPVERVAKSRSNRRKKKS</sequence>
<dbReference type="EMBL" id="RKMH01000011">
    <property type="protein sequence ID" value="RPA58621.1"/>
    <property type="molecule type" value="Genomic_DNA"/>
</dbReference>
<dbReference type="InterPro" id="IPR021226">
    <property type="entry name" value="Phage_gene29"/>
</dbReference>
<feature type="region of interest" description="Disordered" evidence="1">
    <location>
        <begin position="115"/>
        <end position="179"/>
    </location>
</feature>
<dbReference type="OrthoDB" id="4379797at2"/>
<accession>A0A3N4GHM1</accession>
<feature type="compositionally biased region" description="Basic residues" evidence="1">
    <location>
        <begin position="169"/>
        <end position="179"/>
    </location>
</feature>
<proteinExistence type="predicted"/>
<name>A0A3N4GHM1_9ACTN</name>
<dbReference type="Pfam" id="PF10910">
    <property type="entry name" value="Phage_gene29"/>
    <property type="match status" value="1"/>
</dbReference>
<reference evidence="2 3" key="1">
    <citation type="submission" date="2018-11" db="EMBL/GenBank/DDBJ databases">
        <title>Draft genome sequence of Gordonia sp. RS15-1S isolated from rice stems.</title>
        <authorList>
            <person name="Muangham S."/>
        </authorList>
    </citation>
    <scope>NUCLEOTIDE SEQUENCE [LARGE SCALE GENOMIC DNA]</scope>
    <source>
        <strain evidence="2 3">RS15-1S</strain>
    </source>
</reference>
<protein>
    <submittedName>
        <fullName evidence="2">DUF2744 domain-containing protein</fullName>
    </submittedName>
</protein>
<evidence type="ECO:0000313" key="2">
    <source>
        <dbReference type="EMBL" id="RPA58621.1"/>
    </source>
</evidence>
<evidence type="ECO:0000313" key="3">
    <source>
        <dbReference type="Proteomes" id="UP000267536"/>
    </source>
</evidence>
<organism evidence="2 3">
    <name type="scientific">Gordonia oryzae</name>
    <dbReference type="NCBI Taxonomy" id="2487349"/>
    <lineage>
        <taxon>Bacteria</taxon>
        <taxon>Bacillati</taxon>
        <taxon>Actinomycetota</taxon>
        <taxon>Actinomycetes</taxon>
        <taxon>Mycobacteriales</taxon>
        <taxon>Gordoniaceae</taxon>
        <taxon>Gordonia</taxon>
    </lineage>
</organism>
<keyword evidence="3" id="KW-1185">Reference proteome</keyword>
<dbReference type="Proteomes" id="UP000267536">
    <property type="component" value="Unassembled WGS sequence"/>
</dbReference>
<gene>
    <name evidence="2" type="ORF">EF294_15810</name>
</gene>
<dbReference type="AlphaFoldDB" id="A0A3N4GHM1"/>